<dbReference type="GO" id="GO:0006298">
    <property type="term" value="P:mismatch repair"/>
    <property type="evidence" value="ECO:0007669"/>
    <property type="project" value="UniProtKB-UniRule"/>
</dbReference>
<evidence type="ECO:0000256" key="7">
    <source>
        <dbReference type="ARBA" id="ARBA00023204"/>
    </source>
</evidence>
<dbReference type="FunFam" id="3.40.50.300:FF:000870">
    <property type="entry name" value="MutS protein homolog 4"/>
    <property type="match status" value="1"/>
</dbReference>
<dbReference type="InterPro" id="IPR007860">
    <property type="entry name" value="DNA_mmatch_repair_MutS_con_dom"/>
</dbReference>
<dbReference type="SUPFAM" id="SSF55271">
    <property type="entry name" value="DNA repair protein MutS, domain I"/>
    <property type="match status" value="1"/>
</dbReference>
<dbReference type="NCBIfam" id="NF003810">
    <property type="entry name" value="PRK05399.1"/>
    <property type="match status" value="1"/>
</dbReference>
<dbReference type="RefSeq" id="WP_115049448.1">
    <property type="nucleotide sequence ID" value="NZ_CP068086.1"/>
</dbReference>
<evidence type="ECO:0000256" key="8">
    <source>
        <dbReference type="ARBA" id="ARBA00024647"/>
    </source>
</evidence>
<evidence type="ECO:0000256" key="10">
    <source>
        <dbReference type="RuleBase" id="RU003756"/>
    </source>
</evidence>
<dbReference type="SUPFAM" id="SSF48334">
    <property type="entry name" value="DNA repair protein MutS, domain III"/>
    <property type="match status" value="1"/>
</dbReference>
<keyword evidence="7 9" id="KW-0234">DNA repair</keyword>
<organism evidence="13 14">
    <name type="scientific">Sphingobacterium multivorum</name>
    <dbReference type="NCBI Taxonomy" id="28454"/>
    <lineage>
        <taxon>Bacteria</taxon>
        <taxon>Pseudomonadati</taxon>
        <taxon>Bacteroidota</taxon>
        <taxon>Sphingobacteriia</taxon>
        <taxon>Sphingobacteriales</taxon>
        <taxon>Sphingobacteriaceae</taxon>
        <taxon>Sphingobacterium</taxon>
    </lineage>
</organism>
<accession>A0A654C048</accession>
<dbReference type="SMART" id="SM00534">
    <property type="entry name" value="MUTSac"/>
    <property type="match status" value="1"/>
</dbReference>
<dbReference type="SMART" id="SM00533">
    <property type="entry name" value="MUTSd"/>
    <property type="match status" value="1"/>
</dbReference>
<evidence type="ECO:0000256" key="9">
    <source>
        <dbReference type="HAMAP-Rule" id="MF_00096"/>
    </source>
</evidence>
<dbReference type="GO" id="GO:0140664">
    <property type="term" value="F:ATP-dependent DNA damage sensor activity"/>
    <property type="evidence" value="ECO:0007669"/>
    <property type="project" value="InterPro"/>
</dbReference>
<dbReference type="InterPro" id="IPR017261">
    <property type="entry name" value="DNA_mismatch_repair_MutS/MSH"/>
</dbReference>
<dbReference type="Gene3D" id="3.40.1170.10">
    <property type="entry name" value="DNA repair protein MutS, domain I"/>
    <property type="match status" value="1"/>
</dbReference>
<dbReference type="InterPro" id="IPR036678">
    <property type="entry name" value="MutS_con_dom_sf"/>
</dbReference>
<evidence type="ECO:0000256" key="3">
    <source>
        <dbReference type="ARBA" id="ARBA00022741"/>
    </source>
</evidence>
<gene>
    <name evidence="9 13" type="primary">mutS</name>
    <name evidence="13" type="ORF">SPHINGO8BC_50511</name>
</gene>
<dbReference type="Pfam" id="PF00488">
    <property type="entry name" value="MutS_V"/>
    <property type="match status" value="1"/>
</dbReference>
<comment type="similarity">
    <text evidence="1 9 10">Belongs to the DNA mismatch repair MutS family.</text>
</comment>
<reference evidence="13 14" key="1">
    <citation type="submission" date="2019-10" db="EMBL/GenBank/DDBJ databases">
        <authorList>
            <person name="Karimi E."/>
        </authorList>
    </citation>
    <scope>NUCLEOTIDE SEQUENCE [LARGE SCALE GENOMIC DNA]</scope>
    <source>
        <strain evidence="13">Sphingobacterium sp. 8BC</strain>
    </source>
</reference>
<dbReference type="PANTHER" id="PTHR11361:SF34">
    <property type="entry name" value="DNA MISMATCH REPAIR PROTEIN MSH1, MITOCHONDRIAL"/>
    <property type="match status" value="1"/>
</dbReference>
<dbReference type="GO" id="GO:0005829">
    <property type="term" value="C:cytosol"/>
    <property type="evidence" value="ECO:0007669"/>
    <property type="project" value="TreeGrafter"/>
</dbReference>
<dbReference type="InterPro" id="IPR007861">
    <property type="entry name" value="DNA_mismatch_repair_MutS_clamp"/>
</dbReference>
<dbReference type="FunFam" id="3.40.1170.10:FF:000001">
    <property type="entry name" value="DNA mismatch repair protein MutS"/>
    <property type="match status" value="1"/>
</dbReference>
<keyword evidence="4 9" id="KW-0227">DNA damage</keyword>
<protein>
    <recommendedName>
        <fullName evidence="2 9">DNA mismatch repair protein MutS</fullName>
    </recommendedName>
</protein>
<dbReference type="GO" id="GO:0003684">
    <property type="term" value="F:damaged DNA binding"/>
    <property type="evidence" value="ECO:0007669"/>
    <property type="project" value="UniProtKB-UniRule"/>
</dbReference>
<dbReference type="SUPFAM" id="SSF53150">
    <property type="entry name" value="DNA repair protein MutS, domain II"/>
    <property type="match status" value="1"/>
</dbReference>
<dbReference type="PANTHER" id="PTHR11361">
    <property type="entry name" value="DNA MISMATCH REPAIR PROTEIN MUTS FAMILY MEMBER"/>
    <property type="match status" value="1"/>
</dbReference>
<comment type="function">
    <text evidence="8 9">This protein is involved in the repair of mismatches in DNA. It is possible that it carries out the mismatch recognition step. This protein has a weak ATPase activity.</text>
</comment>
<dbReference type="Gene3D" id="3.40.50.300">
    <property type="entry name" value="P-loop containing nucleotide triphosphate hydrolases"/>
    <property type="match status" value="1"/>
</dbReference>
<evidence type="ECO:0000313" key="14">
    <source>
        <dbReference type="Proteomes" id="UP000432350"/>
    </source>
</evidence>
<dbReference type="Pfam" id="PF01624">
    <property type="entry name" value="MutS_I"/>
    <property type="match status" value="1"/>
</dbReference>
<dbReference type="PROSITE" id="PS00486">
    <property type="entry name" value="DNA_MISMATCH_REPAIR_2"/>
    <property type="match status" value="1"/>
</dbReference>
<dbReference type="Gene3D" id="3.30.420.110">
    <property type="entry name" value="MutS, connector domain"/>
    <property type="match status" value="1"/>
</dbReference>
<dbReference type="InterPro" id="IPR007695">
    <property type="entry name" value="DNA_mismatch_repair_MutS-lik_N"/>
</dbReference>
<dbReference type="EMBL" id="CABWMV010000024">
    <property type="protein sequence ID" value="VXC86090.1"/>
    <property type="molecule type" value="Genomic_DNA"/>
</dbReference>
<dbReference type="Gene3D" id="1.10.1420.10">
    <property type="match status" value="2"/>
</dbReference>
<evidence type="ECO:0000259" key="12">
    <source>
        <dbReference type="PROSITE" id="PS00486"/>
    </source>
</evidence>
<dbReference type="NCBIfam" id="TIGR01070">
    <property type="entry name" value="mutS1"/>
    <property type="match status" value="1"/>
</dbReference>
<dbReference type="Pfam" id="PF05190">
    <property type="entry name" value="MutS_IV"/>
    <property type="match status" value="1"/>
</dbReference>
<name>A0A654C048_SPHMU</name>
<keyword evidence="11" id="KW-0175">Coiled coil</keyword>
<evidence type="ECO:0000256" key="11">
    <source>
        <dbReference type="SAM" id="Coils"/>
    </source>
</evidence>
<dbReference type="GO" id="GO:0030983">
    <property type="term" value="F:mismatched DNA binding"/>
    <property type="evidence" value="ECO:0007669"/>
    <property type="project" value="InterPro"/>
</dbReference>
<evidence type="ECO:0000256" key="1">
    <source>
        <dbReference type="ARBA" id="ARBA00006271"/>
    </source>
</evidence>
<evidence type="ECO:0000256" key="5">
    <source>
        <dbReference type="ARBA" id="ARBA00022840"/>
    </source>
</evidence>
<evidence type="ECO:0000256" key="2">
    <source>
        <dbReference type="ARBA" id="ARBA00021982"/>
    </source>
</evidence>
<keyword evidence="5 9" id="KW-0067">ATP-binding</keyword>
<dbReference type="PIRSF" id="PIRSF037677">
    <property type="entry name" value="DNA_mis_repair_Msh6"/>
    <property type="match status" value="1"/>
</dbReference>
<feature type="coiled-coil region" evidence="11">
    <location>
        <begin position="499"/>
        <end position="526"/>
    </location>
</feature>
<dbReference type="InterPro" id="IPR000432">
    <property type="entry name" value="DNA_mismatch_repair_MutS_C"/>
</dbReference>
<dbReference type="InterPro" id="IPR027417">
    <property type="entry name" value="P-loop_NTPase"/>
</dbReference>
<dbReference type="CDD" id="cd03284">
    <property type="entry name" value="ABC_MutS1"/>
    <property type="match status" value="1"/>
</dbReference>
<sequence>MAKEKKVTPLMQQYNAIKIKYPGALLLFRVGDFYETFGEDAIKAAQILGIVLTKRGNGSESETALAGFPHHSLETYLPKLVRAGQRVAICDQLEDPKTTKTIVKRGVTELVTPGVSYNDNIVQQKSNNYLASIFIEKERIGISFLDISTGEFLVAQGSVTYIDKLLQGFKPTEVILSKKQSKDFAEQFGSHYYTYFLDEWPYTGDYATETLLKHFEVSSMKGFGVDRMPAGIVAAGVALHYLNETEHRNLQHISTLSRIEEDRFMWLDRFTIRNLELIGSLNENAVTLSDVLDHTSSPMGARLLKRWIVMPLKDKKSIQERLNVVDFFVADRNLRDELIGQIKQVGDLERLISKIGLQKANPREIVQLKRALYAIEKLKELTDRKDANALQTISEQLDACTVIRERIELQVQAEPPVAINKGSVIADGVDPELDRLRKIAFGGKDYLLEIQKREAELTGIPSLKIAFNNVFGYYLEVTNTHRDKVPTTWIRKQTLVNAERYITEELKEYEEQILGAEEKIQALENRLYAELLLSIAEYIKPIQLDAQLIAKLDVLLNFAVVAEKNYYVKPEISESKILDIKGGRHPVIERNLPIGEDYITNDTFLDPKTQQIIIITGPNMAGKSALLRQTGLIVLMAQIGCFVPAKEAKIGLVDKIFTRVGASDNLSSGESTFMVEMNETASIMNNLSDRSLILLDEIGRGTSTYDGISIAWAIAEFLHNHPAAKAKTLFATHYHELNELTTSLDRIKNYNVTVKEVNNKVIFLRKLVPGGSEHSFGIHVAKLAGMPQKLLNRANQILKRLEQERTGGEQIKDSMRKIQKQAYQLQMFSIDDPVLNKIRDMLNNLDVNSLTPVEALMKLDEIQRLLKN</sequence>
<evidence type="ECO:0000256" key="6">
    <source>
        <dbReference type="ARBA" id="ARBA00023125"/>
    </source>
</evidence>
<dbReference type="HAMAP" id="MF_00096">
    <property type="entry name" value="MutS"/>
    <property type="match status" value="1"/>
</dbReference>
<keyword evidence="6 9" id="KW-0238">DNA-binding</keyword>
<evidence type="ECO:0000313" key="13">
    <source>
        <dbReference type="EMBL" id="VXC86090.1"/>
    </source>
</evidence>
<dbReference type="InterPro" id="IPR007696">
    <property type="entry name" value="DNA_mismatch_repair_MutS_core"/>
</dbReference>
<evidence type="ECO:0000256" key="4">
    <source>
        <dbReference type="ARBA" id="ARBA00022763"/>
    </source>
</evidence>
<dbReference type="InterPro" id="IPR016151">
    <property type="entry name" value="DNA_mismatch_repair_MutS_N"/>
</dbReference>
<feature type="binding site" evidence="9">
    <location>
        <begin position="617"/>
        <end position="624"/>
    </location>
    <ligand>
        <name>ATP</name>
        <dbReference type="ChEBI" id="CHEBI:30616"/>
    </ligand>
</feature>
<dbReference type="AlphaFoldDB" id="A0A654C048"/>
<dbReference type="InterPro" id="IPR005748">
    <property type="entry name" value="DNA_mismatch_repair_MutS"/>
</dbReference>
<proteinExistence type="inferred from homology"/>
<dbReference type="GO" id="GO:0005524">
    <property type="term" value="F:ATP binding"/>
    <property type="evidence" value="ECO:0007669"/>
    <property type="project" value="UniProtKB-UniRule"/>
</dbReference>
<dbReference type="Pfam" id="PF05192">
    <property type="entry name" value="MutS_III"/>
    <property type="match status" value="1"/>
</dbReference>
<dbReference type="SUPFAM" id="SSF52540">
    <property type="entry name" value="P-loop containing nucleoside triphosphate hydrolases"/>
    <property type="match status" value="1"/>
</dbReference>
<feature type="domain" description="DNA mismatch repair proteins mutS family" evidence="12">
    <location>
        <begin position="691"/>
        <end position="707"/>
    </location>
</feature>
<dbReference type="Proteomes" id="UP000432350">
    <property type="component" value="Unassembled WGS sequence"/>
</dbReference>
<keyword evidence="3 9" id="KW-0547">Nucleotide-binding</keyword>
<dbReference type="Pfam" id="PF05188">
    <property type="entry name" value="MutS_II"/>
    <property type="match status" value="1"/>
</dbReference>
<dbReference type="InterPro" id="IPR036187">
    <property type="entry name" value="DNA_mismatch_repair_MutS_sf"/>
</dbReference>
<dbReference type="InterPro" id="IPR045076">
    <property type="entry name" value="MutS"/>
</dbReference>